<keyword evidence="3" id="KW-1185">Reference proteome</keyword>
<evidence type="ECO:0000313" key="3">
    <source>
        <dbReference type="Proteomes" id="UP001057753"/>
    </source>
</evidence>
<name>A0A9Q4FX89_SALAG</name>
<feature type="transmembrane region" description="Helical" evidence="1">
    <location>
        <begin position="233"/>
        <end position="255"/>
    </location>
</feature>
<keyword evidence="1" id="KW-0472">Membrane</keyword>
<dbReference type="Proteomes" id="UP001057753">
    <property type="component" value="Unassembled WGS sequence"/>
</dbReference>
<organism evidence="2 3">
    <name type="scientific">Salipaludibacillus agaradhaerens</name>
    <name type="common">Bacillus agaradhaerens</name>
    <dbReference type="NCBI Taxonomy" id="76935"/>
    <lineage>
        <taxon>Bacteria</taxon>
        <taxon>Bacillati</taxon>
        <taxon>Bacillota</taxon>
        <taxon>Bacilli</taxon>
        <taxon>Bacillales</taxon>
        <taxon>Bacillaceae</taxon>
    </lineage>
</organism>
<feature type="transmembrane region" description="Helical" evidence="1">
    <location>
        <begin position="308"/>
        <end position="332"/>
    </location>
</feature>
<feature type="transmembrane region" description="Helical" evidence="1">
    <location>
        <begin position="133"/>
        <end position="152"/>
    </location>
</feature>
<reference evidence="2" key="1">
    <citation type="submission" date="2020-06" db="EMBL/GenBank/DDBJ databases">
        <title>Insight into the genomes of haloalkaliphilic bacilli from Kenyan soda lakes.</title>
        <authorList>
            <person name="Mwirichia R."/>
            <person name="Villamizar G.C."/>
            <person name="Poehlein A."/>
            <person name="Mugweru J."/>
            <person name="Kipnyargis A."/>
            <person name="Kiplimo D."/>
            <person name="Orwa P."/>
            <person name="Daniel R."/>
        </authorList>
    </citation>
    <scope>NUCLEOTIDE SEQUENCE</scope>
    <source>
        <strain evidence="2">B1096_S55</strain>
    </source>
</reference>
<feature type="transmembrane region" description="Helical" evidence="1">
    <location>
        <begin position="93"/>
        <end position="113"/>
    </location>
</feature>
<feature type="transmembrane region" description="Helical" evidence="1">
    <location>
        <begin position="191"/>
        <end position="212"/>
    </location>
</feature>
<evidence type="ECO:0000256" key="1">
    <source>
        <dbReference type="SAM" id="Phobius"/>
    </source>
</evidence>
<feature type="transmembrane region" description="Helical" evidence="1">
    <location>
        <begin position="405"/>
        <end position="427"/>
    </location>
</feature>
<proteinExistence type="predicted"/>
<dbReference type="RefSeq" id="WP_257819604.1">
    <property type="nucleotide sequence ID" value="NZ_JABXYM010000001.1"/>
</dbReference>
<dbReference type="AlphaFoldDB" id="A0A9Q4FX89"/>
<dbReference type="EMBL" id="JABXYM010000001">
    <property type="protein sequence ID" value="MCR6094982.1"/>
    <property type="molecule type" value="Genomic_DNA"/>
</dbReference>
<feature type="transmembrane region" description="Helical" evidence="1">
    <location>
        <begin position="439"/>
        <end position="461"/>
    </location>
</feature>
<gene>
    <name evidence="2" type="ORF">HXA33_00275</name>
</gene>
<sequence>MHCSTCGNTFSDQHTFCPEDGTKLSSSNIATSTEKQCGECGTTQDALNQFCEHCGASFHLSSPSSSERKAALFSTGTFQKESIKRGLADGLKIAASAFIAMIIVASIIHNSVSNYFLGEFDILSMTGFRLTDFLMYLHSVQVTMTIPGEFLGAQTFQAGVVHGLILMALIFSLVGFIFGKRITPLTPKDKLKLALSSGVVYGLMMAITALIARRTMTIEEFYTTVQVSLSFSMFQAFSVSFITMTLFSFIGFLLASPKGRSGKELHDLLPNGKSIYFGARAFLITSFTTLAIYTIYIYNSDMMQEVAIFEAGTLAFILSLQVAAYLIPLIHFQTIELQVPDMLLSAYGRETLWLFSASDHPFFLNLEIGGISPFVIAGLLIPVALFVWTGIILHQTYGKSFVKPLLVASGTYTLLSLLLAFFLRIIVSLEGVHASISVTFILSALATFTFSSAVMYVTAWFRS</sequence>
<feature type="transmembrane region" description="Helical" evidence="1">
    <location>
        <begin position="275"/>
        <end position="296"/>
    </location>
</feature>
<feature type="transmembrane region" description="Helical" evidence="1">
    <location>
        <begin position="371"/>
        <end position="393"/>
    </location>
</feature>
<accession>A0A9Q4FX89</accession>
<protein>
    <submittedName>
        <fullName evidence="2">Zinc ribbon domain-containing protein</fullName>
    </submittedName>
</protein>
<evidence type="ECO:0000313" key="2">
    <source>
        <dbReference type="EMBL" id="MCR6094982.1"/>
    </source>
</evidence>
<keyword evidence="1" id="KW-1133">Transmembrane helix</keyword>
<feature type="transmembrane region" description="Helical" evidence="1">
    <location>
        <begin position="159"/>
        <end position="179"/>
    </location>
</feature>
<comment type="caution">
    <text evidence="2">The sequence shown here is derived from an EMBL/GenBank/DDBJ whole genome shotgun (WGS) entry which is preliminary data.</text>
</comment>
<keyword evidence="1" id="KW-0812">Transmembrane</keyword>